<dbReference type="InterPro" id="IPR057227">
    <property type="entry name" value="DUF7905"/>
</dbReference>
<evidence type="ECO:0000256" key="1">
    <source>
        <dbReference type="SAM" id="MobiDB-lite"/>
    </source>
</evidence>
<dbReference type="EMBL" id="DF836459">
    <property type="protein sequence ID" value="GAN07661.1"/>
    <property type="molecule type" value="Genomic_DNA"/>
</dbReference>
<reference evidence="3" key="1">
    <citation type="submission" date="2014-09" db="EMBL/GenBank/DDBJ databases">
        <title>Draft genome sequence of an oleaginous Mucoromycotina fungus Mucor ambiguus NBRC6742.</title>
        <authorList>
            <person name="Takeda I."/>
            <person name="Yamane N."/>
            <person name="Morita T."/>
            <person name="Tamano K."/>
            <person name="Machida M."/>
            <person name="Baker S."/>
            <person name="Koike H."/>
        </authorList>
    </citation>
    <scope>NUCLEOTIDE SEQUENCE</scope>
    <source>
        <strain evidence="3">NBRC 6742</strain>
    </source>
</reference>
<gene>
    <name evidence="3" type="ORF">MAM1_0170c07163</name>
</gene>
<dbReference type="AlphaFoldDB" id="A0A0C9MAT6"/>
<feature type="compositionally biased region" description="Low complexity" evidence="1">
    <location>
        <begin position="37"/>
        <end position="53"/>
    </location>
</feature>
<dbReference type="STRING" id="91626.A0A0C9MAT6"/>
<organism evidence="3">
    <name type="scientific">Mucor ambiguus</name>
    <dbReference type="NCBI Taxonomy" id="91626"/>
    <lineage>
        <taxon>Eukaryota</taxon>
        <taxon>Fungi</taxon>
        <taxon>Fungi incertae sedis</taxon>
        <taxon>Mucoromycota</taxon>
        <taxon>Mucoromycotina</taxon>
        <taxon>Mucoromycetes</taxon>
        <taxon>Mucorales</taxon>
        <taxon>Mucorineae</taxon>
        <taxon>Mucoraceae</taxon>
        <taxon>Mucor</taxon>
    </lineage>
</organism>
<evidence type="ECO:0000313" key="3">
    <source>
        <dbReference type="EMBL" id="GAN07661.1"/>
    </source>
</evidence>
<evidence type="ECO:0000259" key="2">
    <source>
        <dbReference type="Pfam" id="PF25482"/>
    </source>
</evidence>
<feature type="compositionally biased region" description="Low complexity" evidence="1">
    <location>
        <begin position="258"/>
        <end position="274"/>
    </location>
</feature>
<accession>A0A0C9MAT6</accession>
<feature type="compositionally biased region" description="Basic and acidic residues" evidence="1">
    <location>
        <begin position="62"/>
        <end position="82"/>
    </location>
</feature>
<dbReference type="Proteomes" id="UP000053815">
    <property type="component" value="Unassembled WGS sequence"/>
</dbReference>
<proteinExistence type="predicted"/>
<keyword evidence="4" id="KW-1185">Reference proteome</keyword>
<dbReference type="OrthoDB" id="7875889at2759"/>
<feature type="compositionally biased region" description="Low complexity" evidence="1">
    <location>
        <begin position="340"/>
        <end position="363"/>
    </location>
</feature>
<sequence length="713" mass="81170">MIIHRLLPRYTEQIDKHNMHGTFEDLSMINDASVQEPLHTPIPTHLPPQITLPGRPLDIENADEHHHDDDKDDGNKDHENKNTDGANEDTGSSTDHATDASIVVETFHISPQIRNINDFLVGPLQHNMQNAVYLQLIPEMTDTICTLNGRKIKIEGAPDDVQQAYQKFAVIQKTFHQYRKFEKPGDYHVALPVLLNDYTNEFDPPKDMIMGYSEPEPTSRKHYDNFANTQYRHQLNTNSTDVLDQAIQSVQGAMRQHSINSTTPSSSSPSTVDPNDSDRFRPPLWGLDRNFNTAYNIGNTERLSSDRLAQAFTLPSPVATTANMSMLKDFPLPQTDPTGSYSSRKFSLSSSSSTKKPTDYKPSLNIGNSPKRRVLRIVPQKTAAVSQSPTPSRPLNDQISKIKDYNYYNIKMALSNGLESVRGFKGELKLFAKIGKVLWTVKSPEVNKKIWRYDQIIDIVMRECGTMSKFTNMTTKEERIINILASDQVIKDANCHCKTAIYEFHCSARNSPSLPYKPIVLHMNQGVIDVRKVVLSEQTVAEVDWVSLDRRYDFKLALTAKHLTRCDVKPYTTFNKWVSVCPITRQMSFENVPNFLEVNYVIFKQTTRYTYHLPFTIDIIRVEKVPMVQAEGSKKINAFPGSGEAWYDFEIHNTFNDAPFKSNLNLDIGCEVPWKVQDILQSNDPANDTITNYVKNLIILIERIENALNKMPQ</sequence>
<evidence type="ECO:0000313" key="4">
    <source>
        <dbReference type="Proteomes" id="UP000053815"/>
    </source>
</evidence>
<protein>
    <recommendedName>
        <fullName evidence="2">DUF7905 domain-containing protein</fullName>
    </recommendedName>
</protein>
<feature type="domain" description="DUF7905" evidence="2">
    <location>
        <begin position="396"/>
        <end position="683"/>
    </location>
</feature>
<dbReference type="Pfam" id="PF25482">
    <property type="entry name" value="DUF7905"/>
    <property type="match status" value="1"/>
</dbReference>
<feature type="region of interest" description="Disordered" evidence="1">
    <location>
        <begin position="329"/>
        <end position="368"/>
    </location>
</feature>
<feature type="region of interest" description="Disordered" evidence="1">
    <location>
        <begin position="37"/>
        <end position="96"/>
    </location>
</feature>
<feature type="region of interest" description="Disordered" evidence="1">
    <location>
        <begin position="251"/>
        <end position="285"/>
    </location>
</feature>
<name>A0A0C9MAT6_9FUNG</name>
<feature type="compositionally biased region" description="Polar residues" evidence="1">
    <location>
        <begin position="83"/>
        <end position="95"/>
    </location>
</feature>